<dbReference type="InterPro" id="IPR036567">
    <property type="entry name" value="RHF-like"/>
</dbReference>
<dbReference type="Proteomes" id="UP000179023">
    <property type="component" value="Unassembled WGS sequence"/>
</dbReference>
<evidence type="ECO:0000313" key="1">
    <source>
        <dbReference type="EMBL" id="OGZ99355.1"/>
    </source>
</evidence>
<name>A0A1G2KIZ4_9BACT</name>
<reference evidence="1 2" key="1">
    <citation type="journal article" date="2016" name="Nat. Commun.">
        <title>Thousands of microbial genomes shed light on interconnected biogeochemical processes in an aquifer system.</title>
        <authorList>
            <person name="Anantharaman K."/>
            <person name="Brown C.T."/>
            <person name="Hug L.A."/>
            <person name="Sharon I."/>
            <person name="Castelle C.J."/>
            <person name="Probst A.J."/>
            <person name="Thomas B.C."/>
            <person name="Singh A."/>
            <person name="Wilkins M.J."/>
            <person name="Karaoz U."/>
            <person name="Brodie E.L."/>
            <person name="Williams K.H."/>
            <person name="Hubbard S.S."/>
            <person name="Banfield J.F."/>
        </authorList>
    </citation>
    <scope>NUCLEOTIDE SEQUENCE [LARGE SCALE GENOMIC DNA]</scope>
</reference>
<dbReference type="NCBIfam" id="TIGR00741">
    <property type="entry name" value="yfiA"/>
    <property type="match status" value="1"/>
</dbReference>
<evidence type="ECO:0000313" key="2">
    <source>
        <dbReference type="Proteomes" id="UP000179023"/>
    </source>
</evidence>
<comment type="caution">
    <text evidence="1">The sequence shown here is derived from an EMBL/GenBank/DDBJ whole genome shotgun (WGS) entry which is preliminary data.</text>
</comment>
<accession>A0A1G2KIZ4</accession>
<dbReference type="AlphaFoldDB" id="A0A1G2KIZ4"/>
<dbReference type="InterPro" id="IPR003489">
    <property type="entry name" value="RHF/RaiA"/>
</dbReference>
<dbReference type="Gene3D" id="3.30.160.100">
    <property type="entry name" value="Ribosome hibernation promotion factor-like"/>
    <property type="match status" value="1"/>
</dbReference>
<dbReference type="STRING" id="1802270.A3C07_03215"/>
<dbReference type="Pfam" id="PF02482">
    <property type="entry name" value="Ribosomal_S30AE"/>
    <property type="match status" value="1"/>
</dbReference>
<dbReference type="EMBL" id="MHQI01000041">
    <property type="protein sequence ID" value="OGZ99355.1"/>
    <property type="molecule type" value="Genomic_DNA"/>
</dbReference>
<sequence length="137" mass="15943">MRTTIRQKNLSITPSLRSYIEKKIILPVRKLFEEVSAADFPILDLEFARTTRHHRKGKVYYAEATLTIGKTVLRAEVDDEDIRAACDILHDALAREILRFKGRTTAQNRRVARQAKKERYASEARLYRKGRIREEGS</sequence>
<dbReference type="SUPFAM" id="SSF69754">
    <property type="entry name" value="Ribosome binding protein Y (YfiA homologue)"/>
    <property type="match status" value="1"/>
</dbReference>
<organism evidence="1 2">
    <name type="scientific">Candidatus Sungbacteria bacterium RIFCSPHIGHO2_02_FULL_47_11</name>
    <dbReference type="NCBI Taxonomy" id="1802270"/>
    <lineage>
        <taxon>Bacteria</taxon>
        <taxon>Candidatus Sungiibacteriota</taxon>
    </lineage>
</organism>
<proteinExistence type="predicted"/>
<protein>
    <submittedName>
        <fullName evidence="1">Ribosomal subunit interface protein</fullName>
    </submittedName>
</protein>
<gene>
    <name evidence="1" type="ORF">A3C07_03215</name>
</gene>